<accession>A0A6I2MUL5</accession>
<dbReference type="InterPro" id="IPR029024">
    <property type="entry name" value="TerB-like"/>
</dbReference>
<keyword evidence="2" id="KW-1185">Reference proteome</keyword>
<dbReference type="AlphaFoldDB" id="A0A6I2MUL5"/>
<name>A0A6I2MUL5_9FLAO</name>
<evidence type="ECO:0000313" key="1">
    <source>
        <dbReference type="EMBL" id="MRX65176.1"/>
    </source>
</evidence>
<dbReference type="SUPFAM" id="SSF158682">
    <property type="entry name" value="TerB-like"/>
    <property type="match status" value="1"/>
</dbReference>
<proteinExistence type="predicted"/>
<dbReference type="EMBL" id="WKJH01000021">
    <property type="protein sequence ID" value="MRX65176.1"/>
    <property type="molecule type" value="Genomic_DNA"/>
</dbReference>
<dbReference type="OrthoDB" id="1143847at2"/>
<evidence type="ECO:0000313" key="2">
    <source>
        <dbReference type="Proteomes" id="UP000443153"/>
    </source>
</evidence>
<dbReference type="Gene3D" id="1.10.3680.10">
    <property type="entry name" value="TerB-like"/>
    <property type="match status" value="1"/>
</dbReference>
<organism evidence="1 2">
    <name type="scientific">Maribacter luteus</name>
    <dbReference type="NCBI Taxonomy" id="2594478"/>
    <lineage>
        <taxon>Bacteria</taxon>
        <taxon>Pseudomonadati</taxon>
        <taxon>Bacteroidota</taxon>
        <taxon>Flavobacteriia</taxon>
        <taxon>Flavobacteriales</taxon>
        <taxon>Flavobacteriaceae</taxon>
        <taxon>Maribacter</taxon>
    </lineage>
</organism>
<protein>
    <submittedName>
        <fullName evidence="1">TerB family tellurite resistance protein</fullName>
    </submittedName>
</protein>
<gene>
    <name evidence="1" type="ORF">GJ691_13505</name>
</gene>
<sequence length="133" mass="15266">MASRKEKLSILSEMIAFAKVDNKVKPEEYGFLQSVAEQLGVEHSVFDGLFHRKVEHVIPKSEADRILQFHRLVLLMNVDNKQDQIEIDRIHNVGLEMGLPPSAIEQVLAIMHQYPNKIVPPKVLIDIFKAHYN</sequence>
<dbReference type="Proteomes" id="UP000443153">
    <property type="component" value="Unassembled WGS sequence"/>
</dbReference>
<comment type="caution">
    <text evidence="1">The sequence shown here is derived from an EMBL/GenBank/DDBJ whole genome shotgun (WGS) entry which is preliminary data.</text>
</comment>
<dbReference type="RefSeq" id="WP_154367746.1">
    <property type="nucleotide sequence ID" value="NZ_CANMYZ010000002.1"/>
</dbReference>
<reference evidence="1 2" key="1">
    <citation type="submission" date="2019-11" db="EMBL/GenBank/DDBJ databases">
        <title>Maribacter lutea sp. nov., a marine bacterium isolated from intertidal sand.</title>
        <authorList>
            <person name="Liu A."/>
        </authorList>
    </citation>
    <scope>NUCLEOTIDE SEQUENCE [LARGE SCALE GENOMIC DNA]</scope>
    <source>
        <strain evidence="1 2">RZ05</strain>
    </source>
</reference>